<dbReference type="InterPro" id="IPR008780">
    <property type="entry name" value="Plasmodium_Vir"/>
</dbReference>
<feature type="region of interest" description="Disordered" evidence="1">
    <location>
        <begin position="223"/>
        <end position="264"/>
    </location>
</feature>
<protein>
    <submittedName>
        <fullName evidence="2">(malaria parasite P. vivax) hypothetical protein</fullName>
    </submittedName>
</protein>
<accession>A0A8S4HL77</accession>
<reference evidence="2" key="1">
    <citation type="submission" date="2021-09" db="EMBL/GenBank/DDBJ databases">
        <authorList>
            <consortium name="Pathogen Informatics"/>
        </authorList>
    </citation>
    <scope>NUCLEOTIDE SEQUENCE</scope>
    <source>
        <strain evidence="2">PvW1</strain>
    </source>
</reference>
<gene>
    <name evidence="2" type="ORF">PVW1_040005200</name>
</gene>
<comment type="caution">
    <text evidence="2">The sequence shown here is derived from an EMBL/GenBank/DDBJ whole genome shotgun (WGS) entry which is preliminary data.</text>
</comment>
<dbReference type="Pfam" id="PF05795">
    <property type="entry name" value="Plasmodium_Vir"/>
    <property type="match status" value="1"/>
</dbReference>
<dbReference type="VEuPathDB" id="PlasmoDB:PVPAM_070043500"/>
<evidence type="ECO:0000313" key="3">
    <source>
        <dbReference type="Proteomes" id="UP000779233"/>
    </source>
</evidence>
<dbReference type="EMBL" id="CAJZCX010000013">
    <property type="protein sequence ID" value="CAG9482188.1"/>
    <property type="molecule type" value="Genomic_DNA"/>
</dbReference>
<sequence>MADIKDKDISKTSSFNYERLNREIHGSYDPYDETKCNALNSYLGDKYSSFKQLCMKLRRILRNYNDISLSNSNKSIKCLTLNMWMHEQIYDLLETNEQNIPRKIIYGIRDIWADYTPFTNCDILEELSKKRDFLENKKLFDYTINYDNIVMHLANKRHRCTQEYKDYIDEIQRIYNTQKGTHISQGNKVQCDILNNFEEINTKEKLEAVKCTKVQDRANNLIEESGEEIDGSPGEPGTPGQTGSRGRTYFQGPSPILPQAEGTSPTKSVTAGISLAGIPVFSYLLYKYTPVRTMFGSRARRRNPIGSNIYGGEHYYMEDMYQMGNDIHPMMDNRIGYHPM</sequence>
<organism evidence="2 3">
    <name type="scientific">Plasmodium vivax</name>
    <name type="common">malaria parasite P. vivax</name>
    <dbReference type="NCBI Taxonomy" id="5855"/>
    <lineage>
        <taxon>Eukaryota</taxon>
        <taxon>Sar</taxon>
        <taxon>Alveolata</taxon>
        <taxon>Apicomplexa</taxon>
        <taxon>Aconoidasida</taxon>
        <taxon>Haemosporida</taxon>
        <taxon>Plasmodiidae</taxon>
        <taxon>Plasmodium</taxon>
        <taxon>Plasmodium (Plasmodium)</taxon>
    </lineage>
</organism>
<dbReference type="AlphaFoldDB" id="A0A8S4HL77"/>
<proteinExistence type="predicted"/>
<name>A0A8S4HL77_PLAVI</name>
<evidence type="ECO:0000256" key="1">
    <source>
        <dbReference type="SAM" id="MobiDB-lite"/>
    </source>
</evidence>
<dbReference type="Proteomes" id="UP000779233">
    <property type="component" value="Unassembled WGS sequence"/>
</dbReference>
<evidence type="ECO:0000313" key="2">
    <source>
        <dbReference type="EMBL" id="CAG9482188.1"/>
    </source>
</evidence>